<evidence type="ECO:0000259" key="4">
    <source>
        <dbReference type="PROSITE" id="PS50932"/>
    </source>
</evidence>
<proteinExistence type="predicted"/>
<keyword evidence="1" id="KW-0805">Transcription regulation</keyword>
<organism evidence="5 6">
    <name type="scientific">Carboxydichorda subterranea</name>
    <dbReference type="NCBI Taxonomy" id="3109565"/>
    <lineage>
        <taxon>Bacteria</taxon>
        <taxon>Bacillati</taxon>
        <taxon>Bacillota</taxon>
        <taxon>Limnochordia</taxon>
        <taxon>Limnochordales</taxon>
        <taxon>Geochordaceae</taxon>
        <taxon>Carboxydichorda</taxon>
    </lineage>
</organism>
<dbReference type="PANTHER" id="PTHR30146">
    <property type="entry name" value="LACI-RELATED TRANSCRIPTIONAL REPRESSOR"/>
    <property type="match status" value="1"/>
</dbReference>
<evidence type="ECO:0000256" key="1">
    <source>
        <dbReference type="ARBA" id="ARBA00023015"/>
    </source>
</evidence>
<dbReference type="Pfam" id="PF13377">
    <property type="entry name" value="Peripla_BP_3"/>
    <property type="match status" value="1"/>
</dbReference>
<dbReference type="PROSITE" id="PS50932">
    <property type="entry name" value="HTH_LACI_2"/>
    <property type="match status" value="1"/>
</dbReference>
<dbReference type="PANTHER" id="PTHR30146:SF138">
    <property type="entry name" value="TRANSCRIPTIONAL REGULATORY PROTEIN"/>
    <property type="match status" value="1"/>
</dbReference>
<dbReference type="SUPFAM" id="SSF53822">
    <property type="entry name" value="Periplasmic binding protein-like I"/>
    <property type="match status" value="1"/>
</dbReference>
<reference evidence="5 6" key="1">
    <citation type="journal article" date="2024" name="Front. Microbiol.">
        <title>Novel thermophilic genera Geochorda gen. nov. and Carboxydochorda gen. nov. from the deep terrestrial subsurface reveal the ecophysiological diversity in the class Limnochordia.</title>
        <authorList>
            <person name="Karnachuk O.V."/>
            <person name="Lukina A.P."/>
            <person name="Avakyan M.R."/>
            <person name="Kadnikov V.V."/>
            <person name="Begmatov S."/>
            <person name="Beletsky A.V."/>
            <person name="Vlasova K.G."/>
            <person name="Novikov A.A."/>
            <person name="Shcherbakova V.A."/>
            <person name="Mardanov A.V."/>
            <person name="Ravin N.V."/>
        </authorList>
    </citation>
    <scope>NUCLEOTIDE SEQUENCE [LARGE SCALE GENOMIC DNA]</scope>
    <source>
        <strain evidence="5 6">L945</strain>
    </source>
</reference>
<dbReference type="InterPro" id="IPR028082">
    <property type="entry name" value="Peripla_BP_I"/>
</dbReference>
<dbReference type="InterPro" id="IPR010982">
    <property type="entry name" value="Lambda_DNA-bd_dom_sf"/>
</dbReference>
<keyword evidence="2 5" id="KW-0238">DNA-binding</keyword>
<dbReference type="Proteomes" id="UP001332192">
    <property type="component" value="Chromosome"/>
</dbReference>
<feature type="domain" description="HTH lacI-type" evidence="4">
    <location>
        <begin position="12"/>
        <end position="66"/>
    </location>
</feature>
<dbReference type="InterPro" id="IPR046335">
    <property type="entry name" value="LacI/GalR-like_sensor"/>
</dbReference>
<dbReference type="SMART" id="SM00354">
    <property type="entry name" value="HTH_LACI"/>
    <property type="match status" value="1"/>
</dbReference>
<keyword evidence="6" id="KW-1185">Reference proteome</keyword>
<evidence type="ECO:0000256" key="2">
    <source>
        <dbReference type="ARBA" id="ARBA00023125"/>
    </source>
</evidence>
<dbReference type="InterPro" id="IPR000843">
    <property type="entry name" value="HTH_LacI"/>
</dbReference>
<protein>
    <submittedName>
        <fullName evidence="5">LacI family DNA-binding transcriptional regulator</fullName>
    </submittedName>
</protein>
<dbReference type="CDD" id="cd06267">
    <property type="entry name" value="PBP1_LacI_sugar_binding-like"/>
    <property type="match status" value="1"/>
</dbReference>
<dbReference type="GO" id="GO:0003677">
    <property type="term" value="F:DNA binding"/>
    <property type="evidence" value="ECO:0007669"/>
    <property type="project" value="UniProtKB-KW"/>
</dbReference>
<dbReference type="EMBL" id="CP141615">
    <property type="protein sequence ID" value="WRP17910.1"/>
    <property type="molecule type" value="Genomic_DNA"/>
</dbReference>
<dbReference type="RefSeq" id="WP_324717181.1">
    <property type="nucleotide sequence ID" value="NZ_CP141615.1"/>
</dbReference>
<dbReference type="Pfam" id="PF00356">
    <property type="entry name" value="LacI"/>
    <property type="match status" value="1"/>
</dbReference>
<sequence length="349" mass="37650">MYTNRRSPRRHPSLKDVALAARVSHATVSRALRNVGRVAPQTRAAVLAAADRLGYTPNLIARGLKNGATGMLSALVPGLSGPPVSDMMSVVNEELERAGIALQIHTSSEDAERQLEKLRLIRGSSDGVFFVPTSDLLVRGRDDLVQATTRQVQEMGVPVVFVDRYLEVPGAGVVCTDNETAAYEVAMYLISLGHRSIGYLTGPAVSSVRERLQGFRRAMAEAGLAYDESHLESLVADSYEAGAEAALRLLRRAQAITALVTYNHNATVGTVVAARRLGLEIPGDLSLVAFDDVREVSAIQVPLTYVEQDVVSIGRHAAQLMLDMLRGGPPRQIRVQARLVVRQSAAAVR</sequence>
<dbReference type="SUPFAM" id="SSF47413">
    <property type="entry name" value="lambda repressor-like DNA-binding domains"/>
    <property type="match status" value="1"/>
</dbReference>
<evidence type="ECO:0000313" key="5">
    <source>
        <dbReference type="EMBL" id="WRP17910.1"/>
    </source>
</evidence>
<evidence type="ECO:0000256" key="3">
    <source>
        <dbReference type="ARBA" id="ARBA00023163"/>
    </source>
</evidence>
<name>A0ABZ1BZB6_9FIRM</name>
<dbReference type="Gene3D" id="3.40.50.2300">
    <property type="match status" value="2"/>
</dbReference>
<accession>A0ABZ1BZB6</accession>
<dbReference type="PROSITE" id="PS00356">
    <property type="entry name" value="HTH_LACI_1"/>
    <property type="match status" value="1"/>
</dbReference>
<evidence type="ECO:0000313" key="6">
    <source>
        <dbReference type="Proteomes" id="UP001332192"/>
    </source>
</evidence>
<keyword evidence="3" id="KW-0804">Transcription</keyword>
<dbReference type="Gene3D" id="1.10.260.40">
    <property type="entry name" value="lambda repressor-like DNA-binding domains"/>
    <property type="match status" value="1"/>
</dbReference>
<dbReference type="CDD" id="cd01392">
    <property type="entry name" value="HTH_LacI"/>
    <property type="match status" value="1"/>
</dbReference>
<gene>
    <name evidence="5" type="ORF">U7230_02540</name>
</gene>